<dbReference type="Proteomes" id="UP000317909">
    <property type="component" value="Chromosome"/>
</dbReference>
<dbReference type="RefSeq" id="WP_145433010.1">
    <property type="nucleotide sequence ID" value="NZ_CP036339.1"/>
</dbReference>
<evidence type="ECO:0000256" key="5">
    <source>
        <dbReference type="SAM" id="MobiDB-lite"/>
    </source>
</evidence>
<evidence type="ECO:0000256" key="1">
    <source>
        <dbReference type="ARBA" id="ARBA00022679"/>
    </source>
</evidence>
<feature type="compositionally biased region" description="Low complexity" evidence="5">
    <location>
        <begin position="260"/>
        <end position="272"/>
    </location>
</feature>
<dbReference type="PROSITE" id="PS00108">
    <property type="entry name" value="PROTEIN_KINASE_ST"/>
    <property type="match status" value="1"/>
</dbReference>
<dbReference type="EMBL" id="CP036339">
    <property type="protein sequence ID" value="QDT73419.1"/>
    <property type="molecule type" value="Genomic_DNA"/>
</dbReference>
<evidence type="ECO:0000259" key="6">
    <source>
        <dbReference type="PROSITE" id="PS50011"/>
    </source>
</evidence>
<dbReference type="GO" id="GO:0004674">
    <property type="term" value="F:protein serine/threonine kinase activity"/>
    <property type="evidence" value="ECO:0007669"/>
    <property type="project" value="UniProtKB-EC"/>
</dbReference>
<feature type="region of interest" description="Disordered" evidence="5">
    <location>
        <begin position="260"/>
        <end position="288"/>
    </location>
</feature>
<keyword evidence="8" id="KW-1185">Reference proteome</keyword>
<dbReference type="Pfam" id="PF00069">
    <property type="entry name" value="Pkinase"/>
    <property type="match status" value="1"/>
</dbReference>
<dbReference type="SUPFAM" id="SSF56112">
    <property type="entry name" value="Protein kinase-like (PK-like)"/>
    <property type="match status" value="1"/>
</dbReference>
<dbReference type="PROSITE" id="PS50011">
    <property type="entry name" value="PROTEIN_KINASE_DOM"/>
    <property type="match status" value="1"/>
</dbReference>
<proteinExistence type="predicted"/>
<dbReference type="InterPro" id="IPR000719">
    <property type="entry name" value="Prot_kinase_dom"/>
</dbReference>
<keyword evidence="4" id="KW-0067">ATP-binding</keyword>
<dbReference type="AlphaFoldDB" id="A0A517TYH2"/>
<dbReference type="PANTHER" id="PTHR43289">
    <property type="entry name" value="MITOGEN-ACTIVATED PROTEIN KINASE KINASE KINASE 20-RELATED"/>
    <property type="match status" value="1"/>
</dbReference>
<feature type="domain" description="Protein kinase" evidence="6">
    <location>
        <begin position="84"/>
        <end position="373"/>
    </location>
</feature>
<dbReference type="SMART" id="SM00220">
    <property type="entry name" value="S_TKc"/>
    <property type="match status" value="1"/>
</dbReference>
<gene>
    <name evidence="7" type="primary">pknD_4</name>
    <name evidence="7" type="ORF">I41_26080</name>
</gene>
<reference evidence="7 8" key="1">
    <citation type="submission" date="2019-02" db="EMBL/GenBank/DDBJ databases">
        <title>Deep-cultivation of Planctomycetes and their phenomic and genomic characterization uncovers novel biology.</title>
        <authorList>
            <person name="Wiegand S."/>
            <person name="Jogler M."/>
            <person name="Boedeker C."/>
            <person name="Pinto D."/>
            <person name="Vollmers J."/>
            <person name="Rivas-Marin E."/>
            <person name="Kohn T."/>
            <person name="Peeters S.H."/>
            <person name="Heuer A."/>
            <person name="Rast P."/>
            <person name="Oberbeckmann S."/>
            <person name="Bunk B."/>
            <person name="Jeske O."/>
            <person name="Meyerdierks A."/>
            <person name="Storesund J.E."/>
            <person name="Kallscheuer N."/>
            <person name="Luecker S."/>
            <person name="Lage O.M."/>
            <person name="Pohl T."/>
            <person name="Merkel B.J."/>
            <person name="Hornburger P."/>
            <person name="Mueller R.-W."/>
            <person name="Bruemmer F."/>
            <person name="Labrenz M."/>
            <person name="Spormann A.M."/>
            <person name="Op den Camp H."/>
            <person name="Overmann J."/>
            <person name="Amann R."/>
            <person name="Jetten M.S.M."/>
            <person name="Mascher T."/>
            <person name="Medema M.H."/>
            <person name="Devos D.P."/>
            <person name="Kaster A.-K."/>
            <person name="Ovreas L."/>
            <person name="Rohde M."/>
            <person name="Galperin M.Y."/>
            <person name="Jogler C."/>
        </authorList>
    </citation>
    <scope>NUCLEOTIDE SEQUENCE [LARGE SCALE GENOMIC DNA]</scope>
    <source>
        <strain evidence="7 8">I41</strain>
    </source>
</reference>
<dbReference type="InterPro" id="IPR008271">
    <property type="entry name" value="Ser/Thr_kinase_AS"/>
</dbReference>
<organism evidence="7 8">
    <name type="scientific">Lacipirellula limnantheis</name>
    <dbReference type="NCBI Taxonomy" id="2528024"/>
    <lineage>
        <taxon>Bacteria</taxon>
        <taxon>Pseudomonadati</taxon>
        <taxon>Planctomycetota</taxon>
        <taxon>Planctomycetia</taxon>
        <taxon>Pirellulales</taxon>
        <taxon>Lacipirellulaceae</taxon>
        <taxon>Lacipirellula</taxon>
    </lineage>
</organism>
<dbReference type="OrthoDB" id="6111975at2"/>
<evidence type="ECO:0000256" key="3">
    <source>
        <dbReference type="ARBA" id="ARBA00022777"/>
    </source>
</evidence>
<keyword evidence="1 7" id="KW-0808">Transferase</keyword>
<dbReference type="CDD" id="cd14014">
    <property type="entry name" value="STKc_PknB_like"/>
    <property type="match status" value="1"/>
</dbReference>
<evidence type="ECO:0000256" key="2">
    <source>
        <dbReference type="ARBA" id="ARBA00022741"/>
    </source>
</evidence>
<dbReference type="InterPro" id="IPR011009">
    <property type="entry name" value="Kinase-like_dom_sf"/>
</dbReference>
<name>A0A517TYH2_9BACT</name>
<dbReference type="EC" id="2.7.11.1" evidence="7"/>
<keyword evidence="2" id="KW-0547">Nucleotide-binding</keyword>
<keyword evidence="3 7" id="KW-0418">Kinase</keyword>
<accession>A0A517TYH2</accession>
<evidence type="ECO:0000313" key="8">
    <source>
        <dbReference type="Proteomes" id="UP000317909"/>
    </source>
</evidence>
<dbReference type="PANTHER" id="PTHR43289:SF6">
    <property type="entry name" value="SERINE_THREONINE-PROTEIN KINASE NEKL-3"/>
    <property type="match status" value="1"/>
</dbReference>
<dbReference type="GO" id="GO:0005524">
    <property type="term" value="F:ATP binding"/>
    <property type="evidence" value="ECO:0007669"/>
    <property type="project" value="UniProtKB-KW"/>
</dbReference>
<sequence length="762" mass="83905">MNSASAKTAADASLVGSLLDRWEEAQEDGRNLTPEDLCRDCPTLLPELKRQIDVLGAMDRRLTQPVNENELLDGSRSLQLQSSFEQIRLHAKGGLGVVFSAEDSRLHRRVALKFIRQRLLDDPPSRQQFALEAEITGRLDHPGVVPVHGLGETVDGQSFYVMRFVQGESMDQALAQLHVDAEAPLDEHSSALRRLLGNLVSVCKTIAYAHNRGILHRDIKPANVMLGRYGETLVVDWGLAIPVGRDQRFKLEEEQTLMVSGSSRVHSSSSQVGTPAYMSPEQASGSESLQPASDIYSLGATLYKLLTGRVAFDAPTMPEMRQQIIRGTFPRPTQVRRGVPKALEAVCLKAMALDPTARYATALELGEDVERYLNDEPVSALPESPQARLARWTRRHRGVAQTGGALCVVLTLAGLGIASWMASVAQRESAARAEAVSARMRAEQSLRDVSAAEARSIARALESQMDQRLLVAEEAAADRELASALKAAIQQPANRELWKPVNAYLERQRAHWAKRAGFEAINWFVNLNDGQGTQIARAPELDPATGQPYHSLGQPFQTRQYFRGGSPDPPRDVDRIKPISGSFIAAPHRSTNNAIPKATFTAPIRHPDDPEAEILGVLGLAVEVYDLTNLDRYLAAEPDDRSRLDQMLTVVYAKPDYFDEQKLTSGGLVMQHVAFRPEAAGGAGLPFRPLYVDQRVRQALLETGDRTTIIEDYRDPLAAIDRRFAGSWSAAAVPIELPQFEGRDLSVADPGWFIVVQRRSSP</sequence>
<dbReference type="KEGG" id="llh:I41_26080"/>
<protein>
    <submittedName>
        <fullName evidence="7">Serine/threonine-protein kinase PknD</fullName>
        <ecNumber evidence="7">2.7.11.1</ecNumber>
    </submittedName>
</protein>
<evidence type="ECO:0000256" key="4">
    <source>
        <dbReference type="ARBA" id="ARBA00022840"/>
    </source>
</evidence>
<evidence type="ECO:0000313" key="7">
    <source>
        <dbReference type="EMBL" id="QDT73419.1"/>
    </source>
</evidence>
<dbReference type="Gene3D" id="1.10.510.10">
    <property type="entry name" value="Transferase(Phosphotransferase) domain 1"/>
    <property type="match status" value="1"/>
</dbReference>
<dbReference type="Gene3D" id="3.30.200.20">
    <property type="entry name" value="Phosphorylase Kinase, domain 1"/>
    <property type="match status" value="1"/>
</dbReference>